<organism evidence="2 3">
    <name type="scientific">Coprinopsis marcescibilis</name>
    <name type="common">Agaric fungus</name>
    <name type="synonym">Psathyrella marcescibilis</name>
    <dbReference type="NCBI Taxonomy" id="230819"/>
    <lineage>
        <taxon>Eukaryota</taxon>
        <taxon>Fungi</taxon>
        <taxon>Dikarya</taxon>
        <taxon>Basidiomycota</taxon>
        <taxon>Agaricomycotina</taxon>
        <taxon>Agaricomycetes</taxon>
        <taxon>Agaricomycetidae</taxon>
        <taxon>Agaricales</taxon>
        <taxon>Agaricineae</taxon>
        <taxon>Psathyrellaceae</taxon>
        <taxon>Coprinopsis</taxon>
    </lineage>
</organism>
<dbReference type="PANTHER" id="PTHR42028:SF1">
    <property type="entry name" value="YALI0E30657P"/>
    <property type="match status" value="1"/>
</dbReference>
<reference evidence="2 3" key="1">
    <citation type="journal article" date="2019" name="Nat. Ecol. Evol.">
        <title>Megaphylogeny resolves global patterns of mushroom evolution.</title>
        <authorList>
            <person name="Varga T."/>
            <person name="Krizsan K."/>
            <person name="Foldi C."/>
            <person name="Dima B."/>
            <person name="Sanchez-Garcia M."/>
            <person name="Sanchez-Ramirez S."/>
            <person name="Szollosi G.J."/>
            <person name="Szarkandi J.G."/>
            <person name="Papp V."/>
            <person name="Albert L."/>
            <person name="Andreopoulos W."/>
            <person name="Angelini C."/>
            <person name="Antonin V."/>
            <person name="Barry K.W."/>
            <person name="Bougher N.L."/>
            <person name="Buchanan P."/>
            <person name="Buyck B."/>
            <person name="Bense V."/>
            <person name="Catcheside P."/>
            <person name="Chovatia M."/>
            <person name="Cooper J."/>
            <person name="Damon W."/>
            <person name="Desjardin D."/>
            <person name="Finy P."/>
            <person name="Geml J."/>
            <person name="Haridas S."/>
            <person name="Hughes K."/>
            <person name="Justo A."/>
            <person name="Karasinski D."/>
            <person name="Kautmanova I."/>
            <person name="Kiss B."/>
            <person name="Kocsube S."/>
            <person name="Kotiranta H."/>
            <person name="LaButti K.M."/>
            <person name="Lechner B.E."/>
            <person name="Liimatainen K."/>
            <person name="Lipzen A."/>
            <person name="Lukacs Z."/>
            <person name="Mihaltcheva S."/>
            <person name="Morgado L.N."/>
            <person name="Niskanen T."/>
            <person name="Noordeloos M.E."/>
            <person name="Ohm R.A."/>
            <person name="Ortiz-Santana B."/>
            <person name="Ovrebo C."/>
            <person name="Racz N."/>
            <person name="Riley R."/>
            <person name="Savchenko A."/>
            <person name="Shiryaev A."/>
            <person name="Soop K."/>
            <person name="Spirin V."/>
            <person name="Szebenyi C."/>
            <person name="Tomsovsky M."/>
            <person name="Tulloss R.E."/>
            <person name="Uehling J."/>
            <person name="Grigoriev I.V."/>
            <person name="Vagvolgyi C."/>
            <person name="Papp T."/>
            <person name="Martin F.M."/>
            <person name="Miettinen O."/>
            <person name="Hibbett D.S."/>
            <person name="Nagy L.G."/>
        </authorList>
    </citation>
    <scope>NUCLEOTIDE SEQUENCE [LARGE SCALE GENOMIC DNA]</scope>
    <source>
        <strain evidence="2 3">CBS 121175</strain>
    </source>
</reference>
<feature type="domain" description="DUF7137" evidence="1">
    <location>
        <begin position="10"/>
        <end position="149"/>
    </location>
</feature>
<keyword evidence="3" id="KW-1185">Reference proteome</keyword>
<proteinExistence type="predicted"/>
<dbReference type="EMBL" id="ML210227">
    <property type="protein sequence ID" value="TFK23038.1"/>
    <property type="molecule type" value="Genomic_DNA"/>
</dbReference>
<gene>
    <name evidence="2" type="ORF">FA15DRAFT_595073</name>
</gene>
<dbReference type="Pfam" id="PF23585">
    <property type="entry name" value="DUF7137"/>
    <property type="match status" value="1"/>
</dbReference>
<dbReference type="AlphaFoldDB" id="A0A5C3L4B3"/>
<feature type="non-terminal residue" evidence="2">
    <location>
        <position position="1"/>
    </location>
</feature>
<evidence type="ECO:0000313" key="3">
    <source>
        <dbReference type="Proteomes" id="UP000307440"/>
    </source>
</evidence>
<dbReference type="OrthoDB" id="2435509at2759"/>
<dbReference type="STRING" id="230819.A0A5C3L4B3"/>
<sequence length="151" mass="15777">TVTPISIPNTAPAGALVFTLPPASVATSFYKISSNGIFITFGWNFTNLIVNPTSLTVRAGCENGYTYPVGGDPAYTGNGIIPATQSQVIWDVYGFNNANPATPVPQGMCTLTINDERGFGAAQKAGYLAPNTQVTFALYTGEAYTPLASGK</sequence>
<evidence type="ECO:0000313" key="2">
    <source>
        <dbReference type="EMBL" id="TFK23038.1"/>
    </source>
</evidence>
<protein>
    <recommendedName>
        <fullName evidence="1">DUF7137 domain-containing protein</fullName>
    </recommendedName>
</protein>
<dbReference type="InterPro" id="IPR055561">
    <property type="entry name" value="DUF7137"/>
</dbReference>
<evidence type="ECO:0000259" key="1">
    <source>
        <dbReference type="Pfam" id="PF23585"/>
    </source>
</evidence>
<dbReference type="PANTHER" id="PTHR42028">
    <property type="entry name" value="CHROMOSOME 1, WHOLE GENOME SHOTGUN SEQUENCE"/>
    <property type="match status" value="1"/>
</dbReference>
<name>A0A5C3L4B3_COPMA</name>
<accession>A0A5C3L4B3</accession>
<dbReference type="Proteomes" id="UP000307440">
    <property type="component" value="Unassembled WGS sequence"/>
</dbReference>